<dbReference type="EMBL" id="CP012746">
    <property type="protein sequence ID" value="ALL64387.1"/>
    <property type="molecule type" value="Genomic_DNA"/>
</dbReference>
<dbReference type="Proteomes" id="UP000019146">
    <property type="component" value="Chromosome 1"/>
</dbReference>
<evidence type="ECO:0000313" key="1">
    <source>
        <dbReference type="EMBL" id="ALL64387.1"/>
    </source>
</evidence>
<evidence type="ECO:0000313" key="2">
    <source>
        <dbReference type="Proteomes" id="UP000019146"/>
    </source>
</evidence>
<dbReference type="AlphaFoldDB" id="A0A0P0R7S4"/>
<name>A0A0P0R7S4_9BURK</name>
<proteinExistence type="predicted"/>
<gene>
    <name evidence="1" type="ORF">K788_0008352</name>
</gene>
<protein>
    <submittedName>
        <fullName evidence="1">Uncharacterized protein</fullName>
    </submittedName>
</protein>
<reference evidence="1 2" key="1">
    <citation type="journal article" date="2014" name="Genome Announc.">
        <title>Draft Genome Sequence of the Haloacid-Degrading Burkholderia caribensis Strain MBA4.</title>
        <authorList>
            <person name="Pan Y."/>
            <person name="Kong K.F."/>
            <person name="Tsang J.S."/>
        </authorList>
    </citation>
    <scope>NUCLEOTIDE SEQUENCE [LARGE SCALE GENOMIC DNA]</scope>
    <source>
        <strain evidence="1 2">MBA4</strain>
    </source>
</reference>
<dbReference type="KEGG" id="bcai:K788_0008352"/>
<sequence length="74" mass="8084">MLQCGSLPVRHRVALCALSAKAVHHGGVRLVQVRAALQRSVRRDSSDSWARRRCIAAALLCTDVRLPAPGRQLT</sequence>
<organism evidence="1 2">
    <name type="scientific">Paraburkholderia caribensis MBA4</name>
    <dbReference type="NCBI Taxonomy" id="1323664"/>
    <lineage>
        <taxon>Bacteria</taxon>
        <taxon>Pseudomonadati</taxon>
        <taxon>Pseudomonadota</taxon>
        <taxon>Betaproteobacteria</taxon>
        <taxon>Burkholderiales</taxon>
        <taxon>Burkholderiaceae</taxon>
        <taxon>Paraburkholderia</taxon>
    </lineage>
</organism>
<accession>A0A0P0R7S4</accession>